<reference evidence="2 3" key="1">
    <citation type="submission" date="2023-02" db="EMBL/GenBank/DDBJ databases">
        <title>Evolution of Hrp T3SS in non-pathogenic Pseudomonas fluorescens.</title>
        <authorList>
            <person name="Liao K."/>
            <person name="Wei H."/>
            <person name="Gu Y."/>
        </authorList>
    </citation>
    <scope>NUCLEOTIDE SEQUENCE [LARGE SCALE GENOMIC DNA]</scope>
    <source>
        <strain evidence="2 3">FP607</strain>
    </source>
</reference>
<dbReference type="Proteomes" id="UP001230768">
    <property type="component" value="Chromosome"/>
</dbReference>
<keyword evidence="3" id="KW-1185">Reference proteome</keyword>
<protein>
    <recommendedName>
        <fullName evidence="1">HTH cro/C1-type domain-containing protein</fullName>
    </recommendedName>
</protein>
<name>A0ABY9GMX0_9PSED</name>
<proteinExistence type="predicted"/>
<organism evidence="2 3">
    <name type="scientific">Pseudomonas wuhanensis</name>
    <dbReference type="NCBI Taxonomy" id="2954098"/>
    <lineage>
        <taxon>Bacteria</taxon>
        <taxon>Pseudomonadati</taxon>
        <taxon>Pseudomonadota</taxon>
        <taxon>Gammaproteobacteria</taxon>
        <taxon>Pseudomonadales</taxon>
        <taxon>Pseudomonadaceae</taxon>
        <taxon>Pseudomonas</taxon>
    </lineage>
</organism>
<accession>A0ABY9GMX0</accession>
<evidence type="ECO:0000313" key="3">
    <source>
        <dbReference type="Proteomes" id="UP001230768"/>
    </source>
</evidence>
<dbReference type="EMBL" id="CP117430">
    <property type="protein sequence ID" value="WLI17073.1"/>
    <property type="molecule type" value="Genomic_DNA"/>
</dbReference>
<sequence length="181" mass="19828">MTLDDARKALSQRNLGQVCQHEKGRRLPGTLQILRYASLYGVSADFLLGLTGVPTRRPTPENVPSAAIAGAVQRGMTESLESLTHLTANRVGVLMVGFGQDRVGLRKALEIARQASETLARIRARHSQFDDRICGGAKLVTLLGQLSTAAVEFSVRERRERLELGDIETAVLRPTRFGFCD</sequence>
<gene>
    <name evidence="2" type="ORF">PSH88_22875</name>
</gene>
<feature type="domain" description="HTH cro/C1-type" evidence="1">
    <location>
        <begin position="22"/>
        <end position="47"/>
    </location>
</feature>
<evidence type="ECO:0000313" key="2">
    <source>
        <dbReference type="EMBL" id="WLI17073.1"/>
    </source>
</evidence>
<dbReference type="InterPro" id="IPR001387">
    <property type="entry name" value="Cro/C1-type_HTH"/>
</dbReference>
<dbReference type="PROSITE" id="PS50943">
    <property type="entry name" value="HTH_CROC1"/>
    <property type="match status" value="1"/>
</dbReference>
<dbReference type="RefSeq" id="WP_305422820.1">
    <property type="nucleotide sequence ID" value="NZ_CP117430.1"/>
</dbReference>
<evidence type="ECO:0000259" key="1">
    <source>
        <dbReference type="PROSITE" id="PS50943"/>
    </source>
</evidence>